<feature type="domain" description="CHRD" evidence="2">
    <location>
        <begin position="24"/>
        <end position="139"/>
    </location>
</feature>
<dbReference type="KEGG" id="zmp:Zymop_1260"/>
<evidence type="ECO:0000259" key="2">
    <source>
        <dbReference type="PROSITE" id="PS50933"/>
    </source>
</evidence>
<dbReference type="Pfam" id="PF07452">
    <property type="entry name" value="CHRD"/>
    <property type="match status" value="1"/>
</dbReference>
<dbReference type="STRING" id="579138.Zymop_1260"/>
<keyword evidence="1" id="KW-0732">Signal</keyword>
<sequence>MKILRSILTASAVVSLFVAPAMAKTVQLFGPLTGEHNATSQPSGMIRATLNTNTNILRYHIRWNGLSGPVVAAHFHGPATETQDADVLVPISGPYKSPLSGAVTLNNQQVGQVQAGQVYVNLHTQRYPNGEARAQLTER</sequence>
<name>F8EUD2_ZYMMT</name>
<dbReference type="SMART" id="SM00754">
    <property type="entry name" value="CHRD"/>
    <property type="match status" value="1"/>
</dbReference>
<organism evidence="3 4">
    <name type="scientific">Zymomonas mobilis subsp. pomaceae (strain ATCC 29192 / DSM 22645 / JCM 10191 / CCUG 17912 / NBRC 13757 / NCIMB 11200 / NRRL B-4491 / Barker I)</name>
    <dbReference type="NCBI Taxonomy" id="579138"/>
    <lineage>
        <taxon>Bacteria</taxon>
        <taxon>Pseudomonadati</taxon>
        <taxon>Pseudomonadota</taxon>
        <taxon>Alphaproteobacteria</taxon>
        <taxon>Sphingomonadales</taxon>
        <taxon>Zymomonadaceae</taxon>
        <taxon>Zymomonas</taxon>
    </lineage>
</organism>
<dbReference type="Proteomes" id="UP000000491">
    <property type="component" value="Chromosome"/>
</dbReference>
<dbReference type="EMBL" id="CP002865">
    <property type="protein sequence ID" value="AEI38153.1"/>
    <property type="molecule type" value="Genomic_DNA"/>
</dbReference>
<proteinExistence type="predicted"/>
<dbReference type="PROSITE" id="PS50933">
    <property type="entry name" value="CHRD"/>
    <property type="match status" value="1"/>
</dbReference>
<feature type="signal peptide" evidence="1">
    <location>
        <begin position="1"/>
        <end position="23"/>
    </location>
</feature>
<dbReference type="eggNOG" id="ENOG5032RTH">
    <property type="taxonomic scope" value="Bacteria"/>
</dbReference>
<dbReference type="InterPro" id="IPR010895">
    <property type="entry name" value="CHRD"/>
</dbReference>
<evidence type="ECO:0000256" key="1">
    <source>
        <dbReference type="SAM" id="SignalP"/>
    </source>
</evidence>
<gene>
    <name evidence="3" type="ordered locus">Zymop_1260</name>
</gene>
<reference evidence="3 4" key="1">
    <citation type="journal article" date="2011" name="J. Bacteriol.">
        <title>Genome sequence of the ethanol-producing Zymomonas mobilis subsp. pomaceae lectotype strain ATCC 29192.</title>
        <authorList>
            <person name="Kouvelis V.N."/>
            <person name="Davenport K.W."/>
            <person name="Brettin T.S."/>
            <person name="Bruce D."/>
            <person name="Detter C."/>
            <person name="Han C.S."/>
            <person name="Nolan M."/>
            <person name="Tapia R."/>
            <person name="Damoulaki A."/>
            <person name="Kyrpides N.C."/>
            <person name="Typas M.A."/>
            <person name="Pappas K.M."/>
        </authorList>
    </citation>
    <scope>NUCLEOTIDE SEQUENCE [LARGE SCALE GENOMIC DNA]</scope>
    <source>
        <strain evidence="4">ATCC 29192 / DSM 22645 / JCM 10191 / CCUG 17912 / NBRC 13757 / NCIMB 11200 / NRRL B-4491 / Barker I</strain>
    </source>
</reference>
<dbReference type="PATRIC" id="fig|579138.3.peg.1336"/>
<evidence type="ECO:0000313" key="3">
    <source>
        <dbReference type="EMBL" id="AEI38153.1"/>
    </source>
</evidence>
<dbReference type="HOGENOM" id="CLU_107551_1_1_5"/>
<feature type="chain" id="PRO_5003370065" evidence="1">
    <location>
        <begin position="24"/>
        <end position="139"/>
    </location>
</feature>
<dbReference type="AlphaFoldDB" id="F8EUD2"/>
<dbReference type="RefSeq" id="WP_013934548.1">
    <property type="nucleotide sequence ID" value="NC_015709.1"/>
</dbReference>
<evidence type="ECO:0000313" key="4">
    <source>
        <dbReference type="Proteomes" id="UP000000491"/>
    </source>
</evidence>
<accession>F8EUD2</accession>
<protein>
    <submittedName>
        <fullName evidence="3">CHRD domain containing protein</fullName>
    </submittedName>
</protein>